<reference evidence="5" key="2">
    <citation type="submission" date="2025-08" db="UniProtKB">
        <authorList>
            <consortium name="Ensembl"/>
        </authorList>
    </citation>
    <scope>IDENTIFICATION</scope>
</reference>
<dbReference type="SMART" id="SM00320">
    <property type="entry name" value="WD40"/>
    <property type="match status" value="4"/>
</dbReference>
<protein>
    <submittedName>
        <fullName evidence="5">Uncharacterized protein</fullName>
    </submittedName>
</protein>
<feature type="repeat" description="WD" evidence="3">
    <location>
        <begin position="570"/>
        <end position="601"/>
    </location>
</feature>
<sequence length="980" mass="112607">MENLESRLKNAPDFRCEKGNDFYSICQKCETCVLAWKIFSTKEWFCRINDVSQRRFLVSILKQLNSLYLLHYFQNILQTTQGKDFIYNRSLVDLSKKEGKVAKSSLNQMSDKTVEQKMKELLYWFVNSTHWTKANYTLLLLQMCNPKLLLTAAHVIRVLFLREQNNISGLNQDITDVCFSPEKDHSSKSATSQVYWRTKTQHTSFPLSKALENEHLLGAASNPEGLWRHSLQCISEMNRLFSEKGDLTKPGFDPCNLLVDLDDNRDLSSGFSKYRDFIRYLPIHLSKYILRMLDRHTLNKCASVSQHWAALAQQVKVELSAHGFIQNQIAFLQGSYTREIDPNYASKVSIPVPKMVDDGKHVHVKHQKWKLRTKTDYNLWTAYQNQETQQVLMEERNVFCGTYNVRILSDRWDQNRVIHYSGGDLIAVSSNRKIHLLDIIQVKAIPIEFRGHAGSVRALFLCEEENFLLSGSYDLSIRYWDLRSGACTRIFSGHQGTITCMDLCKNRLVSGARDCQVKVWDVDTGKCLKTFRHKDPILATRINDTYIVSACERGVVKVWHIAMGQLVKTLSGHEGAVKCLFFDQWHLLSGSADGLVMAWSMAGKYERCLMAFKHPRMVVNTESNVLMFQFEHIKWQYAMEKMKQEKNKEKEEEKEENILMEILFKSNTQVHSPRESVSSKQTVIQEFLPKKPPKSRVLLKPAKLSSADDAEKGQKQEQLETPEELINHPKRKSWKIPMSPDRFLLTVSTLQQAHNSGEFAYPCRPKTEITDAWEASITYPRKVLNFKGKSIQYAVDRLRFSNPPIDVKQTSIPLEIRKLQPNLKNSLHSPRVQSTIPQPMIICSRFSGSLKGGDQVTSSIERAVGSTGPLTSMQVIKPNRMLAPQMGTATLSLKKERPCMYTALDPLRVNTEFMLLTVKEEKEYQEAKMKEYQARESTGVVDPEKARKAAWIRKIKGLPIDNFMKRGKTAAPELGQNVFI</sequence>
<dbReference type="InterPro" id="IPR036322">
    <property type="entry name" value="WD40_repeat_dom_sf"/>
</dbReference>
<reference evidence="5" key="1">
    <citation type="submission" date="2009-03" db="EMBL/GenBank/DDBJ databases">
        <authorList>
            <person name="Warren W."/>
            <person name="Ye L."/>
            <person name="Minx P."/>
            <person name="Worley K."/>
            <person name="Gibbs R."/>
            <person name="Wilson R.K."/>
        </authorList>
    </citation>
    <scope>NUCLEOTIDE SEQUENCE [LARGE SCALE GENOMIC DNA]</scope>
</reference>
<reference evidence="5" key="3">
    <citation type="submission" date="2025-09" db="UniProtKB">
        <authorList>
            <consortium name="Ensembl"/>
        </authorList>
    </citation>
    <scope>IDENTIFICATION</scope>
</reference>
<dbReference type="InterPro" id="IPR019775">
    <property type="entry name" value="WD40_repeat_CS"/>
</dbReference>
<feature type="repeat" description="WD" evidence="3">
    <location>
        <begin position="491"/>
        <end position="530"/>
    </location>
</feature>
<dbReference type="Bgee" id="ENSCJAG00000004384">
    <property type="expression patterns" value="Expressed in testis and 6 other cell types or tissues"/>
</dbReference>
<accession>F7HZX5</accession>
<dbReference type="PROSITE" id="PS50082">
    <property type="entry name" value="WD_REPEATS_2"/>
    <property type="match status" value="3"/>
</dbReference>
<dbReference type="Gene3D" id="1.20.1280.50">
    <property type="match status" value="1"/>
</dbReference>
<dbReference type="PANTHER" id="PTHR19872">
    <property type="entry name" value="UBIQUITIN LIGASE SPECIFICITY FACTOR/HREP PROTEIN"/>
    <property type="match status" value="1"/>
</dbReference>
<organism evidence="5 6">
    <name type="scientific">Callithrix jacchus</name>
    <name type="common">White-tufted-ear marmoset</name>
    <name type="synonym">Simia Jacchus</name>
    <dbReference type="NCBI Taxonomy" id="9483"/>
    <lineage>
        <taxon>Eukaryota</taxon>
        <taxon>Metazoa</taxon>
        <taxon>Chordata</taxon>
        <taxon>Craniata</taxon>
        <taxon>Vertebrata</taxon>
        <taxon>Euteleostomi</taxon>
        <taxon>Mammalia</taxon>
        <taxon>Eutheria</taxon>
        <taxon>Euarchontoglires</taxon>
        <taxon>Primates</taxon>
        <taxon>Haplorrhini</taxon>
        <taxon>Platyrrhini</taxon>
        <taxon>Cebidae</taxon>
        <taxon>Callitrichinae</taxon>
        <taxon>Callithrix</taxon>
        <taxon>Callithrix</taxon>
    </lineage>
</organism>
<dbReference type="InterPro" id="IPR001680">
    <property type="entry name" value="WD40_rpt"/>
</dbReference>
<dbReference type="SUPFAM" id="SSF81383">
    <property type="entry name" value="F-box domain"/>
    <property type="match status" value="1"/>
</dbReference>
<dbReference type="RefSeq" id="XP_054111863.1">
    <property type="nucleotide sequence ID" value="XM_054255888.1"/>
</dbReference>
<dbReference type="PROSITE" id="PS50294">
    <property type="entry name" value="WD_REPEATS_REGION"/>
    <property type="match status" value="2"/>
</dbReference>
<dbReference type="InterPro" id="IPR020472">
    <property type="entry name" value="WD40_PAC1"/>
</dbReference>
<keyword evidence="6" id="KW-1185">Reference proteome</keyword>
<dbReference type="CDD" id="cd00200">
    <property type="entry name" value="WD40"/>
    <property type="match status" value="1"/>
</dbReference>
<dbReference type="InterPro" id="IPR015943">
    <property type="entry name" value="WD40/YVTN_repeat-like_dom_sf"/>
</dbReference>
<dbReference type="AlphaFoldDB" id="F7HZX5"/>
<dbReference type="Proteomes" id="UP000008225">
    <property type="component" value="Chromosome 5"/>
</dbReference>
<dbReference type="Ensembl" id="ENSCJAT00000043015.4">
    <property type="protein sequence ID" value="ENSCJAP00000040700.3"/>
    <property type="gene ID" value="ENSCJAG00000004384.6"/>
</dbReference>
<feature type="region of interest" description="Disordered" evidence="4">
    <location>
        <begin position="694"/>
        <end position="720"/>
    </location>
</feature>
<dbReference type="SUPFAM" id="SSF50978">
    <property type="entry name" value="WD40 repeat-like"/>
    <property type="match status" value="1"/>
</dbReference>
<evidence type="ECO:0000256" key="3">
    <source>
        <dbReference type="PROSITE-ProRule" id="PRU00221"/>
    </source>
</evidence>
<dbReference type="GeneID" id="108591726"/>
<dbReference type="GeneTree" id="ENSGT00940000158003"/>
<gene>
    <name evidence="5" type="primary">LOC108591726</name>
</gene>
<evidence type="ECO:0000313" key="5">
    <source>
        <dbReference type="Ensembl" id="ENSCJAP00000040700.3"/>
    </source>
</evidence>
<feature type="repeat" description="WD" evidence="3">
    <location>
        <begin position="449"/>
        <end position="490"/>
    </location>
</feature>
<keyword evidence="2" id="KW-0677">Repeat</keyword>
<evidence type="ECO:0000256" key="2">
    <source>
        <dbReference type="ARBA" id="ARBA00022737"/>
    </source>
</evidence>
<dbReference type="PROSITE" id="PS00678">
    <property type="entry name" value="WD_REPEATS_1"/>
    <property type="match status" value="1"/>
</dbReference>
<feature type="compositionally biased region" description="Basic and acidic residues" evidence="4">
    <location>
        <begin position="709"/>
        <end position="718"/>
    </location>
</feature>
<dbReference type="InterPro" id="IPR051075">
    <property type="entry name" value="SCF_subunit_WD-repeat"/>
</dbReference>
<dbReference type="PANTHER" id="PTHR19872:SF7">
    <property type="entry name" value="F-BOX AND WD REPEAT DOMAIN CONTAINING PROTEIN 10B-RELATED"/>
    <property type="match status" value="1"/>
</dbReference>
<dbReference type="Gene3D" id="2.130.10.10">
    <property type="entry name" value="YVTN repeat-like/Quinoprotein amine dehydrogenase"/>
    <property type="match status" value="1"/>
</dbReference>
<name>F7HZX5_CALJA</name>
<dbReference type="InterPro" id="IPR036047">
    <property type="entry name" value="F-box-like_dom_sf"/>
</dbReference>
<dbReference type="Pfam" id="PF00400">
    <property type="entry name" value="WD40"/>
    <property type="match status" value="3"/>
</dbReference>
<evidence type="ECO:0000256" key="4">
    <source>
        <dbReference type="SAM" id="MobiDB-lite"/>
    </source>
</evidence>
<dbReference type="PRINTS" id="PR00320">
    <property type="entry name" value="GPROTEINBRPT"/>
</dbReference>
<evidence type="ECO:0000256" key="1">
    <source>
        <dbReference type="ARBA" id="ARBA00022574"/>
    </source>
</evidence>
<dbReference type="CDD" id="cd22136">
    <property type="entry name" value="F-box_FBXW10"/>
    <property type="match status" value="1"/>
</dbReference>
<proteinExistence type="predicted"/>
<evidence type="ECO:0000313" key="6">
    <source>
        <dbReference type="Proteomes" id="UP000008225"/>
    </source>
</evidence>
<keyword evidence="1 3" id="KW-0853">WD repeat</keyword>